<dbReference type="PROSITE" id="PS50076">
    <property type="entry name" value="DNAJ_2"/>
    <property type="match status" value="1"/>
</dbReference>
<dbReference type="GO" id="GO:0005524">
    <property type="term" value="F:ATP binding"/>
    <property type="evidence" value="ECO:0007669"/>
    <property type="project" value="InterPro"/>
</dbReference>
<accession>A0A2H0VHE5</accession>
<dbReference type="Gene3D" id="1.10.287.110">
    <property type="entry name" value="DnaJ domain"/>
    <property type="match status" value="1"/>
</dbReference>
<evidence type="ECO:0000259" key="11">
    <source>
        <dbReference type="PROSITE" id="PS51188"/>
    </source>
</evidence>
<dbReference type="NCBIfam" id="NF008035">
    <property type="entry name" value="PRK10767.1"/>
    <property type="match status" value="1"/>
</dbReference>
<evidence type="ECO:0000256" key="9">
    <source>
        <dbReference type="PROSITE-ProRule" id="PRU00546"/>
    </source>
</evidence>
<comment type="caution">
    <text evidence="12">The sequence shown here is derived from an EMBL/GenBank/DDBJ whole genome shotgun (WGS) entry which is preliminary data.</text>
</comment>
<dbReference type="CDD" id="cd10719">
    <property type="entry name" value="DnaJ_zf"/>
    <property type="match status" value="1"/>
</dbReference>
<protein>
    <recommendedName>
        <fullName evidence="7 8">Chaperone protein DnaJ</fullName>
    </recommendedName>
</protein>
<reference evidence="13" key="1">
    <citation type="submission" date="2017-09" db="EMBL/GenBank/DDBJ databases">
        <title>Depth-based differentiation of microbial function through sediment-hosted aquifers and enrichment of novel symbionts in the deep terrestrial subsurface.</title>
        <authorList>
            <person name="Probst A.J."/>
            <person name="Ladd B."/>
            <person name="Jarett J.K."/>
            <person name="Geller-Mcgrath D.E."/>
            <person name="Sieber C.M.K."/>
            <person name="Emerson J.B."/>
            <person name="Anantharaman K."/>
            <person name="Thomas B.C."/>
            <person name="Malmstrom R."/>
            <person name="Stieglmeier M."/>
            <person name="Klingl A."/>
            <person name="Woyke T."/>
            <person name="Ryan C.M."/>
            <person name="Banfield J.F."/>
        </authorList>
    </citation>
    <scope>NUCLEOTIDE SEQUENCE [LARGE SCALE GENOMIC DNA]</scope>
</reference>
<dbReference type="PRINTS" id="PR00625">
    <property type="entry name" value="JDOMAIN"/>
</dbReference>
<dbReference type="InterPro" id="IPR002939">
    <property type="entry name" value="DnaJ_C"/>
</dbReference>
<keyword evidence="1 8" id="KW-0479">Metal-binding</keyword>
<keyword evidence="8" id="KW-0235">DNA replication</keyword>
<dbReference type="SMART" id="SM00271">
    <property type="entry name" value="DnaJ"/>
    <property type="match status" value="1"/>
</dbReference>
<dbReference type="GO" id="GO:0009408">
    <property type="term" value="P:response to heat"/>
    <property type="evidence" value="ECO:0007669"/>
    <property type="project" value="InterPro"/>
</dbReference>
<feature type="binding site" evidence="8">
    <location>
        <position position="149"/>
    </location>
    <ligand>
        <name>Zn(2+)</name>
        <dbReference type="ChEBI" id="CHEBI:29105"/>
        <label>1</label>
    </ligand>
</feature>
<dbReference type="PROSITE" id="PS51188">
    <property type="entry name" value="ZF_CR"/>
    <property type="match status" value="1"/>
</dbReference>
<feature type="binding site" evidence="8">
    <location>
        <position position="206"/>
    </location>
    <ligand>
        <name>Zn(2+)</name>
        <dbReference type="ChEBI" id="CHEBI:29105"/>
        <label>1</label>
    </ligand>
</feature>
<comment type="subcellular location">
    <subcellularLocation>
        <location evidence="8">Cytoplasm</location>
    </subcellularLocation>
</comment>
<comment type="function">
    <text evidence="8">Participates actively in the response to hyperosmotic and heat shock by preventing the aggregation of stress-denatured proteins and by disaggregating proteins, also in an autonomous, DnaK-independent fashion. Unfolded proteins bind initially to DnaJ; upon interaction with the DnaJ-bound protein, DnaK hydrolyzes its bound ATP, resulting in the formation of a stable complex. GrpE releases ADP from DnaK; ATP binding to DnaK triggers the release of the substrate protein, thus completing the reaction cycle. Several rounds of ATP-dependent interactions between DnaJ, DnaK and GrpE are required for fully efficient folding. Also involved, together with DnaK and GrpE, in the DNA replication of plasmids through activation of initiation proteins.</text>
</comment>
<feature type="repeat" description="CXXCXGXG motif" evidence="8">
    <location>
        <begin position="163"/>
        <end position="170"/>
    </location>
</feature>
<evidence type="ECO:0000256" key="5">
    <source>
        <dbReference type="ARBA" id="ARBA00023186"/>
    </source>
</evidence>
<feature type="zinc finger region" description="CR-type" evidence="9">
    <location>
        <begin position="133"/>
        <end position="215"/>
    </location>
</feature>
<dbReference type="Pfam" id="PF01556">
    <property type="entry name" value="DnaJ_C"/>
    <property type="match status" value="1"/>
</dbReference>
<dbReference type="InterPro" id="IPR018253">
    <property type="entry name" value="DnaJ_domain_CS"/>
</dbReference>
<feature type="binding site" evidence="8">
    <location>
        <position position="163"/>
    </location>
    <ligand>
        <name>Zn(2+)</name>
        <dbReference type="ChEBI" id="CHEBI:29105"/>
        <label>2</label>
    </ligand>
</feature>
<dbReference type="CDD" id="cd10747">
    <property type="entry name" value="DnaJ_C"/>
    <property type="match status" value="1"/>
</dbReference>
<keyword evidence="8" id="KW-0346">Stress response</keyword>
<keyword evidence="8" id="KW-0963">Cytoplasm</keyword>
<dbReference type="InterPro" id="IPR012724">
    <property type="entry name" value="DnaJ"/>
</dbReference>
<evidence type="ECO:0000256" key="8">
    <source>
        <dbReference type="HAMAP-Rule" id="MF_01152"/>
    </source>
</evidence>
<keyword evidence="4 8" id="KW-0862">Zinc</keyword>
<feature type="domain" description="CR-type" evidence="11">
    <location>
        <begin position="133"/>
        <end position="215"/>
    </location>
</feature>
<dbReference type="InterPro" id="IPR001623">
    <property type="entry name" value="DnaJ_domain"/>
</dbReference>
<proteinExistence type="inferred from homology"/>
<feature type="binding site" evidence="8">
    <location>
        <position position="146"/>
    </location>
    <ligand>
        <name>Zn(2+)</name>
        <dbReference type="ChEBI" id="CHEBI:29105"/>
        <label>1</label>
    </ligand>
</feature>
<gene>
    <name evidence="8" type="primary">dnaJ</name>
    <name evidence="12" type="ORF">COT88_01185</name>
</gene>
<feature type="repeat" description="CXXCXGXG motif" evidence="8">
    <location>
        <begin position="203"/>
        <end position="210"/>
    </location>
</feature>
<evidence type="ECO:0000256" key="6">
    <source>
        <dbReference type="ARBA" id="ARBA00061004"/>
    </source>
</evidence>
<keyword evidence="3 8" id="KW-0863">Zinc-finger</keyword>
<feature type="binding site" evidence="8">
    <location>
        <position position="192"/>
    </location>
    <ligand>
        <name>Zn(2+)</name>
        <dbReference type="ChEBI" id="CHEBI:29105"/>
        <label>2</label>
    </ligand>
</feature>
<dbReference type="Gene3D" id="6.20.20.10">
    <property type="match status" value="2"/>
</dbReference>
<dbReference type="PANTHER" id="PTHR43096">
    <property type="entry name" value="DNAJ HOMOLOG 1, MITOCHONDRIAL-RELATED"/>
    <property type="match status" value="1"/>
</dbReference>
<dbReference type="Pfam" id="PF00226">
    <property type="entry name" value="DnaJ"/>
    <property type="match status" value="1"/>
</dbReference>
<dbReference type="HAMAP" id="MF_01152">
    <property type="entry name" value="DnaJ"/>
    <property type="match status" value="1"/>
</dbReference>
<dbReference type="GO" id="GO:0051082">
    <property type="term" value="F:unfolded protein binding"/>
    <property type="evidence" value="ECO:0007669"/>
    <property type="project" value="UniProtKB-UniRule"/>
</dbReference>
<dbReference type="PROSITE" id="PS00636">
    <property type="entry name" value="DNAJ_1"/>
    <property type="match status" value="1"/>
</dbReference>
<dbReference type="GO" id="GO:0042026">
    <property type="term" value="P:protein refolding"/>
    <property type="evidence" value="ECO:0007669"/>
    <property type="project" value="TreeGrafter"/>
</dbReference>
<feature type="repeat" description="CXXCXGXG motif" evidence="8">
    <location>
        <begin position="189"/>
        <end position="196"/>
    </location>
</feature>
<dbReference type="SUPFAM" id="SSF57938">
    <property type="entry name" value="DnaJ/Hsp40 cysteine-rich domain"/>
    <property type="match status" value="1"/>
</dbReference>
<comment type="cofactor">
    <cofactor evidence="8">
        <name>Zn(2+)</name>
        <dbReference type="ChEBI" id="CHEBI:29105"/>
    </cofactor>
    <text evidence="8">Binds 2 Zn(2+) ions per monomer.</text>
</comment>
<dbReference type="GO" id="GO:0006260">
    <property type="term" value="P:DNA replication"/>
    <property type="evidence" value="ECO:0007669"/>
    <property type="project" value="UniProtKB-KW"/>
</dbReference>
<comment type="similarity">
    <text evidence="6 8">Belongs to the DnaJ family.</text>
</comment>
<dbReference type="Proteomes" id="UP000230776">
    <property type="component" value="Unassembled WGS sequence"/>
</dbReference>
<keyword evidence="2 8" id="KW-0677">Repeat</keyword>
<evidence type="ECO:0000256" key="3">
    <source>
        <dbReference type="ARBA" id="ARBA00022771"/>
    </source>
</evidence>
<dbReference type="CDD" id="cd06257">
    <property type="entry name" value="DnaJ"/>
    <property type="match status" value="1"/>
</dbReference>
<dbReference type="SUPFAM" id="SSF49493">
    <property type="entry name" value="HSP40/DnaJ peptide-binding domain"/>
    <property type="match status" value="2"/>
</dbReference>
<organism evidence="12 13">
    <name type="scientific">Candidatus Colwellbacteria bacterium CG10_big_fil_rev_8_21_14_0_10_41_28</name>
    <dbReference type="NCBI Taxonomy" id="1974539"/>
    <lineage>
        <taxon>Bacteria</taxon>
        <taxon>Candidatus Colwelliibacteriota</taxon>
    </lineage>
</organism>
<dbReference type="InterPro" id="IPR036869">
    <property type="entry name" value="J_dom_sf"/>
</dbReference>
<dbReference type="GO" id="GO:0005737">
    <property type="term" value="C:cytoplasm"/>
    <property type="evidence" value="ECO:0007669"/>
    <property type="project" value="UniProtKB-SubCell"/>
</dbReference>
<dbReference type="Gene3D" id="2.60.260.20">
    <property type="entry name" value="Urease metallochaperone UreE, N-terminal domain"/>
    <property type="match status" value="2"/>
</dbReference>
<evidence type="ECO:0000313" key="12">
    <source>
        <dbReference type="EMBL" id="PIR98535.1"/>
    </source>
</evidence>
<feature type="binding site" evidence="8">
    <location>
        <position position="189"/>
    </location>
    <ligand>
        <name>Zn(2+)</name>
        <dbReference type="ChEBI" id="CHEBI:29105"/>
        <label>2</label>
    </ligand>
</feature>
<sequence>MQDYYQILGVQKGASEEEIKKAYRKLAHKYHPDRGGDEDKFKEASEAYQVLSNKEKRAQYDKFGKVFEGGNPFAGGANGNWDINFSGFEDLGDIEDIFGSIFEGMGIRKRKTYQRGADVEVVKEISLEDAQKGKDLEVELNTHVKCDLCKGEGHDKDVNFIRCSYCSGQGQVKQTRNTFFGTFAQVSTCPECKGAGETPEKVCKECKGAGRVMSKRNISVSIRPGVEDGQIVKIQGEGEAGENNTVAGDLYIRIRVAPHAIFERRGYDLYREMEVDITDLLLGKEIAATGLDGKDHRIKIPTGYDIRDELRVGGAGVTKSGDLVIRPIFKTPKKLSKKAKDLLEKLQEELE</sequence>
<dbReference type="GO" id="GO:0008270">
    <property type="term" value="F:zinc ion binding"/>
    <property type="evidence" value="ECO:0007669"/>
    <property type="project" value="UniProtKB-UniRule"/>
</dbReference>
<dbReference type="Pfam" id="PF00684">
    <property type="entry name" value="DnaJ_CXXCXGXG"/>
    <property type="match status" value="1"/>
</dbReference>
<feature type="binding site" evidence="8">
    <location>
        <position position="203"/>
    </location>
    <ligand>
        <name>Zn(2+)</name>
        <dbReference type="ChEBI" id="CHEBI:29105"/>
        <label>1</label>
    </ligand>
</feature>
<dbReference type="InterPro" id="IPR036410">
    <property type="entry name" value="HSP_DnaJ_Cys-rich_dom_sf"/>
</dbReference>
<comment type="domain">
    <text evidence="8">The J domain is necessary and sufficient to stimulate DnaK ATPase activity. Zinc center 1 plays an important role in the autonomous, DnaK-independent chaperone activity of DnaJ. Zinc center 2 is essential for interaction with DnaK and for DnaJ activity.</text>
</comment>
<name>A0A2H0VHE5_9BACT</name>
<dbReference type="InterPro" id="IPR001305">
    <property type="entry name" value="HSP_DnaJ_Cys-rich_dom"/>
</dbReference>
<evidence type="ECO:0000256" key="7">
    <source>
        <dbReference type="ARBA" id="ARBA00067609"/>
    </source>
</evidence>
<dbReference type="PANTHER" id="PTHR43096:SF52">
    <property type="entry name" value="DNAJ HOMOLOG 1, MITOCHONDRIAL-RELATED"/>
    <property type="match status" value="1"/>
</dbReference>
<feature type="repeat" description="CXXCXGXG motif" evidence="8">
    <location>
        <begin position="146"/>
        <end position="153"/>
    </location>
</feature>
<dbReference type="GO" id="GO:0031072">
    <property type="term" value="F:heat shock protein binding"/>
    <property type="evidence" value="ECO:0007669"/>
    <property type="project" value="InterPro"/>
</dbReference>
<evidence type="ECO:0000256" key="2">
    <source>
        <dbReference type="ARBA" id="ARBA00022737"/>
    </source>
</evidence>
<keyword evidence="5 8" id="KW-0143">Chaperone</keyword>
<evidence type="ECO:0000256" key="4">
    <source>
        <dbReference type="ARBA" id="ARBA00022833"/>
    </source>
</evidence>
<dbReference type="SUPFAM" id="SSF46565">
    <property type="entry name" value="Chaperone J-domain"/>
    <property type="match status" value="1"/>
</dbReference>
<dbReference type="FunFam" id="2.10.230.10:FF:000002">
    <property type="entry name" value="Molecular chaperone DnaJ"/>
    <property type="match status" value="1"/>
</dbReference>
<evidence type="ECO:0000313" key="13">
    <source>
        <dbReference type="Proteomes" id="UP000230776"/>
    </source>
</evidence>
<comment type="subunit">
    <text evidence="8">Homodimer.</text>
</comment>
<feature type="domain" description="J" evidence="10">
    <location>
        <begin position="3"/>
        <end position="64"/>
    </location>
</feature>
<evidence type="ECO:0000259" key="10">
    <source>
        <dbReference type="PROSITE" id="PS50076"/>
    </source>
</evidence>
<dbReference type="EMBL" id="PFAG01000013">
    <property type="protein sequence ID" value="PIR98535.1"/>
    <property type="molecule type" value="Genomic_DNA"/>
</dbReference>
<feature type="binding site" evidence="8">
    <location>
        <position position="166"/>
    </location>
    <ligand>
        <name>Zn(2+)</name>
        <dbReference type="ChEBI" id="CHEBI:29105"/>
        <label>2</label>
    </ligand>
</feature>
<dbReference type="InterPro" id="IPR008971">
    <property type="entry name" value="HSP40/DnaJ_pept-bd"/>
</dbReference>
<evidence type="ECO:0000256" key="1">
    <source>
        <dbReference type="ARBA" id="ARBA00022723"/>
    </source>
</evidence>
<dbReference type="AlphaFoldDB" id="A0A2H0VHE5"/>